<proteinExistence type="predicted"/>
<dbReference type="OrthoDB" id="848185at2"/>
<keyword evidence="1" id="KW-0175">Coiled coil</keyword>
<evidence type="ECO:0000256" key="1">
    <source>
        <dbReference type="SAM" id="Coils"/>
    </source>
</evidence>
<name>A0A2Z4GHK8_9BACT</name>
<evidence type="ECO:0008006" key="5">
    <source>
        <dbReference type="Google" id="ProtNLM"/>
    </source>
</evidence>
<keyword evidence="2" id="KW-0812">Transmembrane</keyword>
<accession>A0A2Z4GHK8</accession>
<evidence type="ECO:0000313" key="3">
    <source>
        <dbReference type="EMBL" id="AWW00820.1"/>
    </source>
</evidence>
<dbReference type="RefSeq" id="WP_111374186.1">
    <property type="nucleotide sequence ID" value="NZ_CP029480.1"/>
</dbReference>
<reference evidence="3 4" key="1">
    <citation type="submission" date="2018-05" db="EMBL/GenBank/DDBJ databases">
        <title>Complete genome sequence of Arcticibacterium luteifluviistationis SM1504T, a cytophagaceae bacterium isolated from Arctic surface seawater.</title>
        <authorList>
            <person name="Li Y."/>
            <person name="Qin Q.-L."/>
        </authorList>
    </citation>
    <scope>NUCLEOTIDE SEQUENCE [LARGE SCALE GENOMIC DNA]</scope>
    <source>
        <strain evidence="3 4">SM1504</strain>
    </source>
</reference>
<feature type="coiled-coil region" evidence="1">
    <location>
        <begin position="104"/>
        <end position="145"/>
    </location>
</feature>
<keyword evidence="2" id="KW-0472">Membrane</keyword>
<organism evidence="3 4">
    <name type="scientific">Arcticibacterium luteifluviistationis</name>
    <dbReference type="NCBI Taxonomy" id="1784714"/>
    <lineage>
        <taxon>Bacteria</taxon>
        <taxon>Pseudomonadati</taxon>
        <taxon>Bacteroidota</taxon>
        <taxon>Cytophagia</taxon>
        <taxon>Cytophagales</taxon>
        <taxon>Leadbetterellaceae</taxon>
        <taxon>Arcticibacterium</taxon>
    </lineage>
</organism>
<keyword evidence="2" id="KW-1133">Transmembrane helix</keyword>
<evidence type="ECO:0000313" key="4">
    <source>
        <dbReference type="Proteomes" id="UP000249873"/>
    </source>
</evidence>
<sequence length="316" mass="35032">MEHSEKSNNSGLKAGLIVAIALAAVLGYLYFQERQKVDAKTVEVSEVNRDLMLASSKLDSIGTQLDSKIAEISALGGQVDELQTLKLQLEKDKRNLIYSKNVSLKDYQDKISNYELVLTEKDNEIAKLREANVILTNENETLITEKTELIESNTALENTKTALSDSVYAINVKNSELSQKVSLASALRPMNYAVSAINSRGRERDGSEFKAKRVEKVKVAFKLAENPLTKKENKNIFMRLMDPTGAVISDMATGSGTFKFGGKETVYTSKQTIMFTNDGQTVDFIYDSGAAYESGSYTVELYSEGYRIGQTTFDIK</sequence>
<protein>
    <recommendedName>
        <fullName evidence="5">Chromosome segregation protein SMC</fullName>
    </recommendedName>
</protein>
<dbReference type="Proteomes" id="UP000249873">
    <property type="component" value="Chromosome"/>
</dbReference>
<gene>
    <name evidence="3" type="ORF">DJ013_06010</name>
</gene>
<keyword evidence="4" id="KW-1185">Reference proteome</keyword>
<dbReference type="KEGG" id="als:DJ013_06010"/>
<evidence type="ECO:0000256" key="2">
    <source>
        <dbReference type="SAM" id="Phobius"/>
    </source>
</evidence>
<feature type="transmembrane region" description="Helical" evidence="2">
    <location>
        <begin position="12"/>
        <end position="31"/>
    </location>
</feature>
<dbReference type="EMBL" id="CP029480">
    <property type="protein sequence ID" value="AWW00820.1"/>
    <property type="molecule type" value="Genomic_DNA"/>
</dbReference>
<dbReference type="AlphaFoldDB" id="A0A2Z4GHK8"/>